<dbReference type="SUPFAM" id="SSF52540">
    <property type="entry name" value="P-loop containing nucleoside triphosphate hydrolases"/>
    <property type="match status" value="1"/>
</dbReference>
<evidence type="ECO:0000256" key="2">
    <source>
        <dbReference type="ARBA" id="ARBA00022448"/>
    </source>
</evidence>
<dbReference type="InterPro" id="IPR050166">
    <property type="entry name" value="ABC_transporter_ATP-bind"/>
</dbReference>
<protein>
    <submittedName>
        <fullName evidence="9">Sulfonate ABC transporter ATP-binding protein</fullName>
    </submittedName>
</protein>
<accession>A0A1Y3PDS9</accession>
<dbReference type="GO" id="GO:0005524">
    <property type="term" value="F:ATP binding"/>
    <property type="evidence" value="ECO:0007669"/>
    <property type="project" value="UniProtKB-KW"/>
</dbReference>
<keyword evidence="5 9" id="KW-0067">ATP-binding</keyword>
<dbReference type="Proteomes" id="UP000195440">
    <property type="component" value="Unassembled WGS sequence"/>
</dbReference>
<dbReference type="PANTHER" id="PTHR42788">
    <property type="entry name" value="TAURINE IMPORT ATP-BINDING PROTEIN-RELATED"/>
    <property type="match status" value="1"/>
</dbReference>
<name>A0A1Y3PDS9_9PSED</name>
<dbReference type="PROSITE" id="PS50893">
    <property type="entry name" value="ABC_TRANSPORTER_2"/>
    <property type="match status" value="1"/>
</dbReference>
<dbReference type="Pfam" id="PF00005">
    <property type="entry name" value="ABC_tran"/>
    <property type="match status" value="1"/>
</dbReference>
<evidence type="ECO:0000256" key="7">
    <source>
        <dbReference type="ARBA" id="ARBA00023136"/>
    </source>
</evidence>
<evidence type="ECO:0000313" key="9">
    <source>
        <dbReference type="EMBL" id="OUM74964.1"/>
    </source>
</evidence>
<dbReference type="PANTHER" id="PTHR42788:SF17">
    <property type="entry name" value="ALIPHATIC SULFONATES IMPORT ATP-BINDING PROTEIN SSUB"/>
    <property type="match status" value="1"/>
</dbReference>
<dbReference type="GO" id="GO:0016887">
    <property type="term" value="F:ATP hydrolysis activity"/>
    <property type="evidence" value="ECO:0007669"/>
    <property type="project" value="InterPro"/>
</dbReference>
<evidence type="ECO:0000259" key="8">
    <source>
        <dbReference type="PROSITE" id="PS50893"/>
    </source>
</evidence>
<evidence type="ECO:0000313" key="10">
    <source>
        <dbReference type="Proteomes" id="UP000195440"/>
    </source>
</evidence>
<sequence length="271" mass="29495">MAALDILHSHSNPSSLAEPAPVQLRNVVRQFGQQKVIDELNLDIAPGEFVALLGASGSGKTTLLRALAGLDSIDSGQLRVPLARAAVYQEPRLMPWKSAWKNVVLGLDIKNPHGRALEALSEVGLAHRVNAYPATLSGGEAQRVALARGLVREPKLLLLDEPFAALDALTRIRMHQLIIELWRKHNPAVLLVTHDVDEAILLADRVIVLEQGKIAAEVRIDLPRQRSTGQAGFQAIRTRLLGFLGVESAAVHEAVEAPAVQDNLRRFANVR</sequence>
<dbReference type="InterPro" id="IPR003593">
    <property type="entry name" value="AAA+_ATPase"/>
</dbReference>
<gene>
    <name evidence="9" type="ORF">AUC60_06145</name>
</gene>
<evidence type="ECO:0000256" key="5">
    <source>
        <dbReference type="ARBA" id="ARBA00022840"/>
    </source>
</evidence>
<keyword evidence="6" id="KW-1278">Translocase</keyword>
<dbReference type="OrthoDB" id="9802264at2"/>
<dbReference type="InterPro" id="IPR027417">
    <property type="entry name" value="P-loop_NTPase"/>
</dbReference>
<evidence type="ECO:0000256" key="6">
    <source>
        <dbReference type="ARBA" id="ARBA00022967"/>
    </source>
</evidence>
<dbReference type="SMART" id="SM00382">
    <property type="entry name" value="AAA"/>
    <property type="match status" value="1"/>
</dbReference>
<dbReference type="RefSeq" id="WP_087265206.1">
    <property type="nucleotide sequence ID" value="NZ_JBJGBV010000003.1"/>
</dbReference>
<keyword evidence="10" id="KW-1185">Reference proteome</keyword>
<dbReference type="Gene3D" id="3.40.50.300">
    <property type="entry name" value="P-loop containing nucleotide triphosphate hydrolases"/>
    <property type="match status" value="1"/>
</dbReference>
<evidence type="ECO:0000256" key="4">
    <source>
        <dbReference type="ARBA" id="ARBA00022741"/>
    </source>
</evidence>
<keyword evidence="2" id="KW-0813">Transport</keyword>
<dbReference type="InterPro" id="IPR017871">
    <property type="entry name" value="ABC_transporter-like_CS"/>
</dbReference>
<comment type="similarity">
    <text evidence="1">Belongs to the ABC transporter superfamily.</text>
</comment>
<feature type="domain" description="ABC transporter" evidence="8">
    <location>
        <begin position="22"/>
        <end position="236"/>
    </location>
</feature>
<proteinExistence type="inferred from homology"/>
<reference evidence="9 10" key="1">
    <citation type="journal article" date="2017" name="Syst. Appl. Microbiol.">
        <title>Pseudomonas caspiana sp. nov., a citrus pathogen in the Pseudomonas syringae phylogenetic group.</title>
        <authorList>
            <person name="Busquets A."/>
            <person name="Gomila M."/>
            <person name="Beiki F."/>
            <person name="Mulet M."/>
            <person name="Rahimian H."/>
            <person name="Garcia-Valdes E."/>
            <person name="Lalucat J."/>
        </authorList>
    </citation>
    <scope>NUCLEOTIDE SEQUENCE [LARGE SCALE GENOMIC DNA]</scope>
    <source>
        <strain evidence="9 10">FBF102</strain>
    </source>
</reference>
<dbReference type="EMBL" id="LOHF01000003">
    <property type="protein sequence ID" value="OUM74964.1"/>
    <property type="molecule type" value="Genomic_DNA"/>
</dbReference>
<dbReference type="AlphaFoldDB" id="A0A1Y3PDS9"/>
<keyword evidence="7" id="KW-0472">Membrane</keyword>
<organism evidence="9 10">
    <name type="scientific">Pseudomonas caspiana</name>
    <dbReference type="NCBI Taxonomy" id="1451454"/>
    <lineage>
        <taxon>Bacteria</taxon>
        <taxon>Pseudomonadati</taxon>
        <taxon>Pseudomonadota</taxon>
        <taxon>Gammaproteobacteria</taxon>
        <taxon>Pseudomonadales</taxon>
        <taxon>Pseudomonadaceae</taxon>
        <taxon>Pseudomonas</taxon>
    </lineage>
</organism>
<keyword evidence="4" id="KW-0547">Nucleotide-binding</keyword>
<keyword evidence="3" id="KW-1003">Cell membrane</keyword>
<evidence type="ECO:0000256" key="1">
    <source>
        <dbReference type="ARBA" id="ARBA00005417"/>
    </source>
</evidence>
<evidence type="ECO:0000256" key="3">
    <source>
        <dbReference type="ARBA" id="ARBA00022475"/>
    </source>
</evidence>
<comment type="caution">
    <text evidence="9">The sequence shown here is derived from an EMBL/GenBank/DDBJ whole genome shotgun (WGS) entry which is preliminary data.</text>
</comment>
<dbReference type="PROSITE" id="PS00211">
    <property type="entry name" value="ABC_TRANSPORTER_1"/>
    <property type="match status" value="1"/>
</dbReference>
<dbReference type="InterPro" id="IPR003439">
    <property type="entry name" value="ABC_transporter-like_ATP-bd"/>
</dbReference>